<dbReference type="GO" id="GO:0042834">
    <property type="term" value="F:peptidoglycan binding"/>
    <property type="evidence" value="ECO:0007669"/>
    <property type="project" value="InterPro"/>
</dbReference>
<accession>A0A4S3MPQ6</accession>
<proteinExistence type="predicted"/>
<keyword evidence="1" id="KW-0812">Transmembrane</keyword>
<comment type="caution">
    <text evidence="3">The sequence shown here is derived from an EMBL/GenBank/DDBJ whole genome shotgun (WGS) entry which is preliminary data.</text>
</comment>
<dbReference type="EMBL" id="SSND01000003">
    <property type="protein sequence ID" value="THD83149.1"/>
    <property type="molecule type" value="Genomic_DNA"/>
</dbReference>
<dbReference type="PROSITE" id="PS51724">
    <property type="entry name" value="SPOR"/>
    <property type="match status" value="1"/>
</dbReference>
<gene>
    <name evidence="3" type="ORF">E7811_13550</name>
</gene>
<dbReference type="Gene3D" id="3.30.70.1070">
    <property type="entry name" value="Sporulation related repeat"/>
    <property type="match status" value="1"/>
</dbReference>
<dbReference type="InterPro" id="IPR007730">
    <property type="entry name" value="SPOR-like_dom"/>
</dbReference>
<evidence type="ECO:0000313" key="4">
    <source>
        <dbReference type="Proteomes" id="UP000309450"/>
    </source>
</evidence>
<keyword evidence="1" id="KW-1133">Transmembrane helix</keyword>
<feature type="domain" description="SPOR" evidence="2">
    <location>
        <begin position="276"/>
        <end position="361"/>
    </location>
</feature>
<evidence type="ECO:0000259" key="2">
    <source>
        <dbReference type="PROSITE" id="PS51724"/>
    </source>
</evidence>
<evidence type="ECO:0000256" key="1">
    <source>
        <dbReference type="SAM" id="Phobius"/>
    </source>
</evidence>
<name>A0A4S3MPQ6_9RHOB</name>
<reference evidence="3 4" key="1">
    <citation type="submission" date="2019-04" db="EMBL/GenBank/DDBJ databases">
        <title>Draft genome sequence of Gemmobacter aestuarii sp. nov.</title>
        <authorList>
            <person name="Hameed A."/>
            <person name="Lin S.-Y."/>
            <person name="Shahina M."/>
            <person name="Lai W.-A."/>
            <person name="Young C.-C."/>
        </authorList>
    </citation>
    <scope>NUCLEOTIDE SEQUENCE [LARGE SCALE GENOMIC DNA]</scope>
    <source>
        <strain evidence="3 4">CC-PW-75</strain>
    </source>
</reference>
<protein>
    <submittedName>
        <fullName evidence="3">SPOR domain-containing protein</fullName>
    </submittedName>
</protein>
<organism evidence="3 4">
    <name type="scientific">Aliigemmobacter aestuarii</name>
    <dbReference type="NCBI Taxonomy" id="1445661"/>
    <lineage>
        <taxon>Bacteria</taxon>
        <taxon>Pseudomonadati</taxon>
        <taxon>Pseudomonadota</taxon>
        <taxon>Alphaproteobacteria</taxon>
        <taxon>Rhodobacterales</taxon>
        <taxon>Paracoccaceae</taxon>
        <taxon>Aliigemmobacter</taxon>
    </lineage>
</organism>
<feature type="transmembrane region" description="Helical" evidence="1">
    <location>
        <begin position="32"/>
        <end position="53"/>
    </location>
</feature>
<sequence>MADPNFDDVEDGYGYGPADHHAPLAISPLQRIISLAGALTTVAVIIGVGVWGYKIAVRDANGIPVVRALEGPMRVAPRNPGGSVADHQGLAINTIAAVGAAAPLPEQIMLAPAPVALAEEDAPGLAPPVVVVEPAPAEAIVAAAPAPSLAPADTDPVADALVTAMAGEPGLSVTDPMAEVAEAGRAATDVLSLADMLANGAAPLSDLAPGGPEDLVQASAAAVVPGGVARSLRPLSRPAGIQRAAASPANDPLSAAVADAVAGALAGVVTEVDPETLKKGDRLVQLGAFDDVESARAEWDKLAGRFTELMTGKGRVIQSAQSGGRTFYRLRAHGFDDEADARRFCSALLAEEAACIPVAIR</sequence>
<evidence type="ECO:0000313" key="3">
    <source>
        <dbReference type="EMBL" id="THD83149.1"/>
    </source>
</evidence>
<dbReference type="InterPro" id="IPR036680">
    <property type="entry name" value="SPOR-like_sf"/>
</dbReference>
<dbReference type="Pfam" id="PF05036">
    <property type="entry name" value="SPOR"/>
    <property type="match status" value="1"/>
</dbReference>
<dbReference type="AlphaFoldDB" id="A0A4S3MPQ6"/>
<dbReference type="Proteomes" id="UP000309450">
    <property type="component" value="Unassembled WGS sequence"/>
</dbReference>
<keyword evidence="4" id="KW-1185">Reference proteome</keyword>
<dbReference type="SUPFAM" id="SSF110997">
    <property type="entry name" value="Sporulation related repeat"/>
    <property type="match status" value="1"/>
</dbReference>
<keyword evidence="1" id="KW-0472">Membrane</keyword>
<dbReference type="RefSeq" id="WP_136395177.1">
    <property type="nucleotide sequence ID" value="NZ_SSND01000003.1"/>
</dbReference>
<dbReference type="OrthoDB" id="8479416at2"/>